<reference evidence="4" key="1">
    <citation type="submission" date="2018-05" db="EMBL/GenBank/DDBJ databases">
        <authorList>
            <person name="Liu B.-T."/>
        </authorList>
    </citation>
    <scope>NUCLEOTIDE SEQUENCE [LARGE SCALE GENOMIC DNA]</scope>
    <source>
        <strain evidence="4">WD6-1</strain>
    </source>
</reference>
<keyword evidence="4" id="KW-1185">Reference proteome</keyword>
<accession>A0A2U2BVS2</accession>
<feature type="chain" id="PRO_5015769681" description="DUF2968 domain-containing protein" evidence="2">
    <location>
        <begin position="21"/>
        <end position="211"/>
    </location>
</feature>
<evidence type="ECO:0008006" key="5">
    <source>
        <dbReference type="Google" id="ProtNLM"/>
    </source>
</evidence>
<protein>
    <recommendedName>
        <fullName evidence="5">DUF2968 domain-containing protein</fullName>
    </recommendedName>
</protein>
<dbReference type="RefSeq" id="WP_109251338.1">
    <property type="nucleotide sequence ID" value="NZ_QEXV01000001.1"/>
</dbReference>
<dbReference type="EMBL" id="QEXV01000001">
    <property type="protein sequence ID" value="PWE18064.1"/>
    <property type="molecule type" value="Genomic_DNA"/>
</dbReference>
<feature type="signal peptide" evidence="2">
    <location>
        <begin position="1"/>
        <end position="20"/>
    </location>
</feature>
<keyword evidence="2" id="KW-0732">Signal</keyword>
<feature type="region of interest" description="Disordered" evidence="1">
    <location>
        <begin position="100"/>
        <end position="119"/>
    </location>
</feature>
<gene>
    <name evidence="3" type="ORF">DDZ18_00150</name>
</gene>
<evidence type="ECO:0000256" key="2">
    <source>
        <dbReference type="SAM" id="SignalP"/>
    </source>
</evidence>
<proteinExistence type="predicted"/>
<dbReference type="Proteomes" id="UP000245168">
    <property type="component" value="Unassembled WGS sequence"/>
</dbReference>
<name>A0A2U2BVS2_9PROT</name>
<evidence type="ECO:0000313" key="3">
    <source>
        <dbReference type="EMBL" id="PWE18064.1"/>
    </source>
</evidence>
<dbReference type="AlphaFoldDB" id="A0A2U2BVS2"/>
<evidence type="ECO:0000313" key="4">
    <source>
        <dbReference type="Proteomes" id="UP000245168"/>
    </source>
</evidence>
<sequence length="211" mass="23593">MMKLVRLMVLLVFLAPGARAESPRAPLEAADVERWLVTSIDITRMQMRLQADGTPDGDVLAVFFDEKERLILAHGYESADAYEDVNQRVMAAYSALEQEARRAERAPEPRAQAGGGDMQTELERQMAEIRASDMLSEQAKQQMLAQLQEQADRIAQHDPRAIERDLEAAAEEMRAPTRPDWPAVEAHMADIEHFSEWAAGNRADPPVTGGR</sequence>
<comment type="caution">
    <text evidence="3">The sequence shown here is derived from an EMBL/GenBank/DDBJ whole genome shotgun (WGS) entry which is preliminary data.</text>
</comment>
<organism evidence="3 4">
    <name type="scientific">Marinicauda salina</name>
    <dbReference type="NCBI Taxonomy" id="2135793"/>
    <lineage>
        <taxon>Bacteria</taxon>
        <taxon>Pseudomonadati</taxon>
        <taxon>Pseudomonadota</taxon>
        <taxon>Alphaproteobacteria</taxon>
        <taxon>Maricaulales</taxon>
        <taxon>Maricaulaceae</taxon>
        <taxon>Marinicauda</taxon>
    </lineage>
</organism>
<evidence type="ECO:0000256" key="1">
    <source>
        <dbReference type="SAM" id="MobiDB-lite"/>
    </source>
</evidence>